<dbReference type="AlphaFoldDB" id="A0A7S9L0S3"/>
<evidence type="ECO:0000313" key="2">
    <source>
        <dbReference type="Proteomes" id="UP000594759"/>
    </source>
</evidence>
<proteinExistence type="predicted"/>
<sequence>MDYFNSSSNSEIAKAIKEKTLTYLYYQNAPLHYRFKEFVSISSHKPGAAVNFDTAQAMANYNISSRSPEEKQRFNDDLQHYQNLLFNTYKRVKRDMLALCN</sequence>
<dbReference type="KEGG" id="pex:IZT61_03665"/>
<organism evidence="1 2">
    <name type="scientific">Pedobacter endophyticus</name>
    <dbReference type="NCBI Taxonomy" id="2789740"/>
    <lineage>
        <taxon>Bacteria</taxon>
        <taxon>Pseudomonadati</taxon>
        <taxon>Bacteroidota</taxon>
        <taxon>Sphingobacteriia</taxon>
        <taxon>Sphingobacteriales</taxon>
        <taxon>Sphingobacteriaceae</taxon>
        <taxon>Pedobacter</taxon>
    </lineage>
</organism>
<dbReference type="Proteomes" id="UP000594759">
    <property type="component" value="Chromosome"/>
</dbReference>
<evidence type="ECO:0000313" key="1">
    <source>
        <dbReference type="EMBL" id="QPH40389.1"/>
    </source>
</evidence>
<keyword evidence="2" id="KW-1185">Reference proteome</keyword>
<gene>
    <name evidence="1" type="ORF">IZT61_03665</name>
</gene>
<dbReference type="EMBL" id="CP064939">
    <property type="protein sequence ID" value="QPH40389.1"/>
    <property type="molecule type" value="Genomic_DNA"/>
</dbReference>
<dbReference type="RefSeq" id="WP_196099843.1">
    <property type="nucleotide sequence ID" value="NZ_CP064939.1"/>
</dbReference>
<accession>A0A7S9L0S3</accession>
<protein>
    <submittedName>
        <fullName evidence="1">Uncharacterized protein</fullName>
    </submittedName>
</protein>
<name>A0A7S9L0S3_9SPHI</name>
<reference evidence="1 2" key="1">
    <citation type="submission" date="2020-11" db="EMBL/GenBank/DDBJ databases">
        <title>Pedobacter endophytica, an endophytic bacteria isolated form Carex pumila.</title>
        <authorList>
            <person name="Peng Y."/>
            <person name="Jiang L."/>
            <person name="Lee J."/>
        </authorList>
    </citation>
    <scope>NUCLEOTIDE SEQUENCE [LARGE SCALE GENOMIC DNA]</scope>
    <source>
        <strain evidence="1 2">JBR3-12</strain>
    </source>
</reference>